<dbReference type="GO" id="GO:0005524">
    <property type="term" value="F:ATP binding"/>
    <property type="evidence" value="ECO:0007669"/>
    <property type="project" value="UniProtKB-KW"/>
</dbReference>
<dbReference type="GO" id="GO:0046872">
    <property type="term" value="F:metal ion binding"/>
    <property type="evidence" value="ECO:0007669"/>
    <property type="project" value="UniProtKB-KW"/>
</dbReference>
<dbReference type="GO" id="GO:0003677">
    <property type="term" value="F:DNA binding"/>
    <property type="evidence" value="ECO:0007669"/>
    <property type="project" value="UniProtKB-KW"/>
</dbReference>
<dbReference type="GO" id="GO:0004386">
    <property type="term" value="F:helicase activity"/>
    <property type="evidence" value="ECO:0007669"/>
    <property type="project" value="UniProtKB-KW"/>
</dbReference>
<evidence type="ECO:0000256" key="7">
    <source>
        <dbReference type="ARBA" id="ARBA00022722"/>
    </source>
</evidence>
<evidence type="ECO:0000256" key="9">
    <source>
        <dbReference type="ARBA" id="ARBA00022741"/>
    </source>
</evidence>
<keyword evidence="10" id="KW-0255">Endonuclease</keyword>
<name>A0A220IGT9_9CIRC</name>
<dbReference type="Proteomes" id="UP000201587">
    <property type="component" value="Segment"/>
</dbReference>
<feature type="domain" description="CRESS-DNA virus Rep endonuclease" evidence="16">
    <location>
        <begin position="22"/>
        <end position="123"/>
    </location>
</feature>
<evidence type="ECO:0000313" key="18">
    <source>
        <dbReference type="Proteomes" id="UP000201587"/>
    </source>
</evidence>
<keyword evidence="7" id="KW-0540">Nuclease</keyword>
<keyword evidence="11" id="KW-0378">Hydrolase</keyword>
<evidence type="ECO:0000256" key="2">
    <source>
        <dbReference type="ARBA" id="ARBA00004147"/>
    </source>
</evidence>
<evidence type="ECO:0000256" key="14">
    <source>
        <dbReference type="ARBA" id="ARBA00023124"/>
    </source>
</evidence>
<keyword evidence="8" id="KW-0479">Metal-binding</keyword>
<keyword evidence="15" id="KW-0238">DNA-binding</keyword>
<dbReference type="EMBL" id="MF327574">
    <property type="protein sequence ID" value="ASH99186.1"/>
    <property type="molecule type" value="Genomic_DNA"/>
</dbReference>
<dbReference type="Pfam" id="PF02407">
    <property type="entry name" value="Viral_Rep"/>
    <property type="match status" value="1"/>
</dbReference>
<evidence type="ECO:0000256" key="6">
    <source>
        <dbReference type="ARBA" id="ARBA00022705"/>
    </source>
</evidence>
<keyword evidence="4" id="KW-0808">Transferase</keyword>
<dbReference type="Gene3D" id="3.40.1310.20">
    <property type="match status" value="1"/>
</dbReference>
<evidence type="ECO:0000256" key="15">
    <source>
        <dbReference type="ARBA" id="ARBA00023125"/>
    </source>
</evidence>
<evidence type="ECO:0000256" key="4">
    <source>
        <dbReference type="ARBA" id="ARBA00022679"/>
    </source>
</evidence>
<dbReference type="GeneID" id="33349997"/>
<keyword evidence="3" id="KW-1048">Host nucleus</keyword>
<keyword evidence="5" id="KW-0548">Nucleotidyltransferase</keyword>
<reference evidence="17" key="1">
    <citation type="journal article" date="2017" name="Microbiome">
        <title>Virome comparisons in wild-diseased and healthy captive giant pandas.</title>
        <authorList>
            <person name="Zhang W."/>
            <person name="Yang S."/>
            <person name="Shan T."/>
            <person name="Hou R."/>
            <person name="Liu Z."/>
            <person name="Li W."/>
            <person name="Guo L."/>
            <person name="Wang Y."/>
            <person name="Chen P."/>
            <person name="Wang X."/>
            <person name="Feng F."/>
            <person name="Wang H."/>
            <person name="Chen C."/>
            <person name="Shen Q."/>
            <person name="Zhou C."/>
            <person name="Hua X."/>
            <person name="Cui L."/>
            <person name="Deng X."/>
            <person name="Zhang Z."/>
            <person name="Qi D."/>
            <person name="Delwart E."/>
        </authorList>
    </citation>
    <scope>NUCLEOTIDE SEQUENCE</scope>
    <source>
        <strain evidence="17">Gpci002</strain>
    </source>
</reference>
<organism evidence="17">
    <name type="scientific">Giant panda circovirus 2</name>
    <dbReference type="NCBI Taxonomy" id="2016457"/>
    <lineage>
        <taxon>Viruses</taxon>
        <taxon>Monodnaviria</taxon>
        <taxon>Shotokuvirae</taxon>
        <taxon>Cressdnaviricota</taxon>
        <taxon>Arfiviricetes</taxon>
        <taxon>Cirlivirales</taxon>
        <taxon>Circoviridae</taxon>
        <taxon>Circovirus</taxon>
    </lineage>
</organism>
<dbReference type="OrthoDB" id="9195at10239"/>
<evidence type="ECO:0000256" key="5">
    <source>
        <dbReference type="ARBA" id="ARBA00022695"/>
    </source>
</evidence>
<keyword evidence="6" id="KW-0235">DNA replication</keyword>
<sequence>MPGLLVRGTVLPPHQCAALIKKMSCRSWCFTLNYNADTYDGHLSTLQALAATLAVDYLLYGRESAPTTGQRHLQGYIVFSSRRGLNAVRALLPGAHFERAKGSHKQNYDYCTKDGDFEESGELPADKGGKRPCLWESYREWCKSLDHIPSDLEIVESFPALYGRYRSACRSIADLYCPRPTIRVGELRDWQSELEQRLEDEPDDRTVEFFVDVAGGVGKSWFCGYLFSKLKDVQVLGPGKRDDLAHVIDVGSRIFLFNVPRKSMEFLNYGFLESLKDRMVFSPKYESQMKILKHKCHVIVMCNEMPDMEKMSADRYVIHEL</sequence>
<dbReference type="RefSeq" id="YP_009389442.1">
    <property type="nucleotide sequence ID" value="NC_035195.1"/>
</dbReference>
<protein>
    <submittedName>
        <fullName evidence="17">Replication-associated protein</fullName>
    </submittedName>
</protein>
<dbReference type="GO" id="GO:0004519">
    <property type="term" value="F:endonuclease activity"/>
    <property type="evidence" value="ECO:0007669"/>
    <property type="project" value="UniProtKB-KW"/>
</dbReference>
<dbReference type="GO" id="GO:0016787">
    <property type="term" value="F:hydrolase activity"/>
    <property type="evidence" value="ECO:0007669"/>
    <property type="project" value="UniProtKB-KW"/>
</dbReference>
<dbReference type="GO" id="GO:0006260">
    <property type="term" value="P:DNA replication"/>
    <property type="evidence" value="ECO:0007669"/>
    <property type="project" value="UniProtKB-KW"/>
</dbReference>
<dbReference type="KEGG" id="vg:33349997"/>
<evidence type="ECO:0000256" key="1">
    <source>
        <dbReference type="ARBA" id="ARBA00001946"/>
    </source>
</evidence>
<evidence type="ECO:0000256" key="11">
    <source>
        <dbReference type="ARBA" id="ARBA00022801"/>
    </source>
</evidence>
<evidence type="ECO:0000256" key="8">
    <source>
        <dbReference type="ARBA" id="ARBA00022723"/>
    </source>
</evidence>
<comment type="subcellular location">
    <subcellularLocation>
        <location evidence="2">Host nucleus</location>
    </subcellularLocation>
</comment>
<keyword evidence="18" id="KW-1185">Reference proteome</keyword>
<evidence type="ECO:0000256" key="13">
    <source>
        <dbReference type="ARBA" id="ARBA00022840"/>
    </source>
</evidence>
<proteinExistence type="predicted"/>
<evidence type="ECO:0000256" key="3">
    <source>
        <dbReference type="ARBA" id="ARBA00022562"/>
    </source>
</evidence>
<evidence type="ECO:0000259" key="16">
    <source>
        <dbReference type="PROSITE" id="PS52020"/>
    </source>
</evidence>
<keyword evidence="13" id="KW-0067">ATP-binding</keyword>
<dbReference type="InterPro" id="IPR049912">
    <property type="entry name" value="CRESS_DNA_REP"/>
</dbReference>
<dbReference type="PROSITE" id="PS52020">
    <property type="entry name" value="CRESS_DNA_REP"/>
    <property type="match status" value="1"/>
</dbReference>
<dbReference type="GO" id="GO:0016779">
    <property type="term" value="F:nucleotidyltransferase activity"/>
    <property type="evidence" value="ECO:0007669"/>
    <property type="project" value="UniProtKB-KW"/>
</dbReference>
<keyword evidence="14" id="KW-0190">Covalent protein-DNA linkage</keyword>
<keyword evidence="12" id="KW-0347">Helicase</keyword>
<evidence type="ECO:0000256" key="12">
    <source>
        <dbReference type="ARBA" id="ARBA00022806"/>
    </source>
</evidence>
<dbReference type="GO" id="GO:0042025">
    <property type="term" value="C:host cell nucleus"/>
    <property type="evidence" value="ECO:0007669"/>
    <property type="project" value="UniProtKB-SubCell"/>
</dbReference>
<accession>A0A220IGT9</accession>
<comment type="cofactor">
    <cofactor evidence="1">
        <name>Mg(2+)</name>
        <dbReference type="ChEBI" id="CHEBI:18420"/>
    </cofactor>
</comment>
<evidence type="ECO:0000313" key="17">
    <source>
        <dbReference type="EMBL" id="ASH99186.1"/>
    </source>
</evidence>
<evidence type="ECO:0000256" key="10">
    <source>
        <dbReference type="ARBA" id="ARBA00022759"/>
    </source>
</evidence>
<keyword evidence="9" id="KW-0547">Nucleotide-binding</keyword>